<dbReference type="SMART" id="SM00439">
    <property type="entry name" value="BAH"/>
    <property type="match status" value="1"/>
</dbReference>
<feature type="compositionally biased region" description="Basic and acidic residues" evidence="1">
    <location>
        <begin position="527"/>
        <end position="537"/>
    </location>
</feature>
<dbReference type="AlphaFoldDB" id="A0AAV7FCZ9"/>
<feature type="compositionally biased region" description="Low complexity" evidence="1">
    <location>
        <begin position="516"/>
        <end position="526"/>
    </location>
</feature>
<dbReference type="PANTHER" id="PTHR31917:SF58">
    <property type="entry name" value="AGENET AND BROMO-ADJACENT HOMOLOGY (BAH) DOMAIN-CONTAINING PROTEIN"/>
    <property type="match status" value="1"/>
</dbReference>
<dbReference type="Proteomes" id="UP000825729">
    <property type="component" value="Unassembled WGS sequence"/>
</dbReference>
<proteinExistence type="predicted"/>
<protein>
    <recommendedName>
        <fullName evidence="2">BAH domain-containing protein</fullName>
    </recommendedName>
</protein>
<feature type="domain" description="BAH" evidence="2">
    <location>
        <begin position="154"/>
        <end position="271"/>
    </location>
</feature>
<feature type="compositionally biased region" description="Basic and acidic residues" evidence="1">
    <location>
        <begin position="545"/>
        <end position="559"/>
    </location>
</feature>
<dbReference type="Pfam" id="PF05641">
    <property type="entry name" value="Agenet"/>
    <property type="match status" value="1"/>
</dbReference>
<comment type="caution">
    <text evidence="3">The sequence shown here is derived from an EMBL/GenBank/DDBJ whole genome shotgun (WGS) entry which is preliminary data.</text>
</comment>
<evidence type="ECO:0000256" key="1">
    <source>
        <dbReference type="SAM" id="MobiDB-lite"/>
    </source>
</evidence>
<dbReference type="SMART" id="SM00743">
    <property type="entry name" value="Agenet"/>
    <property type="match status" value="2"/>
</dbReference>
<dbReference type="PANTHER" id="PTHR31917">
    <property type="entry name" value="AGENET DOMAIN-CONTAINING PROTEIN-RELATED"/>
    <property type="match status" value="1"/>
</dbReference>
<evidence type="ECO:0000259" key="2">
    <source>
        <dbReference type="PROSITE" id="PS51038"/>
    </source>
</evidence>
<dbReference type="Gene3D" id="2.30.30.490">
    <property type="match status" value="1"/>
</dbReference>
<evidence type="ECO:0000313" key="3">
    <source>
        <dbReference type="EMBL" id="KAG9458439.1"/>
    </source>
</evidence>
<dbReference type="GO" id="GO:0003682">
    <property type="term" value="F:chromatin binding"/>
    <property type="evidence" value="ECO:0007669"/>
    <property type="project" value="InterPro"/>
</dbReference>
<dbReference type="InterPro" id="IPR008395">
    <property type="entry name" value="Agenet-like_dom"/>
</dbReference>
<dbReference type="PROSITE" id="PS51038">
    <property type="entry name" value="BAH"/>
    <property type="match status" value="1"/>
</dbReference>
<evidence type="ECO:0000313" key="4">
    <source>
        <dbReference type="Proteomes" id="UP000825729"/>
    </source>
</evidence>
<keyword evidence="4" id="KW-1185">Reference proteome</keyword>
<dbReference type="CDD" id="cd20405">
    <property type="entry name" value="Tudor_Agenet_AtDUF_rpt1_3"/>
    <property type="match status" value="1"/>
</dbReference>
<gene>
    <name evidence="3" type="ORF">H6P81_002947</name>
</gene>
<accession>A0AAV7FCZ9</accession>
<reference evidence="3 4" key="1">
    <citation type="submission" date="2021-07" db="EMBL/GenBank/DDBJ databases">
        <title>The Aristolochia fimbriata genome: insights into angiosperm evolution, floral development and chemical biosynthesis.</title>
        <authorList>
            <person name="Jiao Y."/>
        </authorList>
    </citation>
    <scope>NUCLEOTIDE SEQUENCE [LARGE SCALE GENOMIC DNA]</scope>
    <source>
        <strain evidence="3">IBCAS-2021</strain>
        <tissue evidence="3">Leaf</tissue>
    </source>
</reference>
<dbReference type="InterPro" id="IPR001025">
    <property type="entry name" value="BAH_dom"/>
</dbReference>
<dbReference type="InterPro" id="IPR014002">
    <property type="entry name" value="Agenet_dom_plant"/>
</dbReference>
<name>A0AAV7FCZ9_ARIFI</name>
<feature type="compositionally biased region" description="Basic residues" evidence="1">
    <location>
        <begin position="568"/>
        <end position="589"/>
    </location>
</feature>
<dbReference type="Pfam" id="PF01426">
    <property type="entry name" value="BAH"/>
    <property type="match status" value="1"/>
</dbReference>
<organism evidence="3 4">
    <name type="scientific">Aristolochia fimbriata</name>
    <name type="common">White veined hardy Dutchman's pipe vine</name>
    <dbReference type="NCBI Taxonomy" id="158543"/>
    <lineage>
        <taxon>Eukaryota</taxon>
        <taxon>Viridiplantae</taxon>
        <taxon>Streptophyta</taxon>
        <taxon>Embryophyta</taxon>
        <taxon>Tracheophyta</taxon>
        <taxon>Spermatophyta</taxon>
        <taxon>Magnoliopsida</taxon>
        <taxon>Magnoliidae</taxon>
        <taxon>Piperales</taxon>
        <taxon>Aristolochiaceae</taxon>
        <taxon>Aristolochia</taxon>
    </lineage>
</organism>
<dbReference type="InterPro" id="IPR043151">
    <property type="entry name" value="BAH_sf"/>
</dbReference>
<feature type="compositionally biased region" description="Low complexity" evidence="1">
    <location>
        <begin position="590"/>
        <end position="599"/>
    </location>
</feature>
<dbReference type="EMBL" id="JAINDJ010000002">
    <property type="protein sequence ID" value="KAG9458439.1"/>
    <property type="molecule type" value="Genomic_DNA"/>
</dbReference>
<feature type="region of interest" description="Disordered" evidence="1">
    <location>
        <begin position="508"/>
        <end position="608"/>
    </location>
</feature>
<sequence>MVVAMDPKVFVRWEEVFVSNDKGNRVVHYYLDRADGGSELAVVGRERSLRHMTYTVPNHFFRSMRPASCLRWRSRREVVDWLSSLVTGSVSCGSSPQVDRFSDEEEPCSVDAPSSKSFVARKSGQPSKDFLWIGSPWTCRKRRNHYQSFCRNGITITVHDFVYVLTEGCKRLVAYLEDMYEDVRGNNMVVVRWFHKIDEVGIVLPPKFNDREIFFSLCLQDLSVECIDGLATVLCPQHFQRFLNEATSGHWDPYMCHRQFDNDDITPFDVTLLQGYWNQEFLKYIYSTSASAGNSRKRRRKQETLISQCNGAAKTFVNTSSPYSLSEKDVGKKIDSLPQLSIGSQVEVLCQDSGIRGCWFEAMIIKKHKGKVKVRYQDLQDADDMGNLEEWLLASRMVPLDRLGHRQGERAILRPCPPKEGKSAVPLEGFNVGSAVEVRWHQGWWEGFVAQKLSEAKYSVYFPGEGQTATFSSSELRVAKEWVCNRWNPINPKADVVSLVLTSGGDKKATEAMDVRPSGSGSSPGRGVDHPWAEETHCSSLGDDTPDHSKSPADRRQGERFVNLKWSVSKKRKRSSCSKNNLSRHRRRSSSLNSGSSSEDAADGSGGCDGFVVPTSLKVDREVCKLGSDPLFMSTMPVSNLVLSR</sequence>